<feature type="domain" description="Big-1" evidence="2">
    <location>
        <begin position="62"/>
        <end position="163"/>
    </location>
</feature>
<dbReference type="RefSeq" id="WP_151092265.1">
    <property type="nucleotide sequence ID" value="NZ_CP071520.1"/>
</dbReference>
<reference evidence="3 4" key="1">
    <citation type="submission" date="2021-03" db="EMBL/GenBank/DDBJ databases">
        <title>Draft genome sequence of Janthinobacterium sp. strain PLB02 isolated from infected primmorphs (Lubomirskia baicalensis).</title>
        <authorList>
            <person name="Chernogor L.I."/>
            <person name="Belikov S.I."/>
            <person name="Petrushin I.S."/>
        </authorList>
    </citation>
    <scope>NUCLEOTIDE SEQUENCE [LARGE SCALE GENOMIC DNA]</scope>
    <source>
        <strain evidence="3 4">PLB02</strain>
    </source>
</reference>
<feature type="domain" description="Big-1" evidence="2">
    <location>
        <begin position="177"/>
        <end position="270"/>
    </location>
</feature>
<dbReference type="SUPFAM" id="SSF49373">
    <property type="entry name" value="Invasin/intimin cell-adhesion fragments"/>
    <property type="match status" value="3"/>
</dbReference>
<dbReference type="PROSITE" id="PS51127">
    <property type="entry name" value="BIG1"/>
    <property type="match status" value="3"/>
</dbReference>
<dbReference type="EMBL" id="CP071520">
    <property type="protein sequence ID" value="QSX97005.1"/>
    <property type="molecule type" value="Genomic_DNA"/>
</dbReference>
<feature type="domain" description="Big-1" evidence="2">
    <location>
        <begin position="389"/>
        <end position="481"/>
    </location>
</feature>
<evidence type="ECO:0000259" key="2">
    <source>
        <dbReference type="PROSITE" id="PS51127"/>
    </source>
</evidence>
<dbReference type="Gene3D" id="2.60.40.10">
    <property type="entry name" value="Immunoglobulins"/>
    <property type="match status" value="4"/>
</dbReference>
<dbReference type="PROSITE" id="PS51257">
    <property type="entry name" value="PROKAR_LIPOPROTEIN"/>
    <property type="match status" value="1"/>
</dbReference>
<accession>A0AAJ4MTP2</accession>
<name>A0AAJ4MTP2_9BURK</name>
<dbReference type="SMART" id="SM00634">
    <property type="entry name" value="BID_1"/>
    <property type="match status" value="3"/>
</dbReference>
<evidence type="ECO:0000256" key="1">
    <source>
        <dbReference type="ARBA" id="ARBA00010116"/>
    </source>
</evidence>
<evidence type="ECO:0000313" key="4">
    <source>
        <dbReference type="Proteomes" id="UP000662821"/>
    </source>
</evidence>
<dbReference type="InterPro" id="IPR003344">
    <property type="entry name" value="Big_1_dom"/>
</dbReference>
<protein>
    <submittedName>
        <fullName evidence="3">Ig-like domain-containing protein</fullName>
    </submittedName>
</protein>
<proteinExistence type="inferred from homology"/>
<organism evidence="3 4">
    <name type="scientific">Janthinobacterium lividum</name>
    <dbReference type="NCBI Taxonomy" id="29581"/>
    <lineage>
        <taxon>Bacteria</taxon>
        <taxon>Pseudomonadati</taxon>
        <taxon>Pseudomonadota</taxon>
        <taxon>Betaproteobacteria</taxon>
        <taxon>Burkholderiales</taxon>
        <taxon>Oxalobacteraceae</taxon>
        <taxon>Janthinobacterium</taxon>
    </lineage>
</organism>
<comment type="similarity">
    <text evidence="1">Belongs to the intimin/invasin family.</text>
</comment>
<dbReference type="Pfam" id="PF02369">
    <property type="entry name" value="Big_1"/>
    <property type="match status" value="1"/>
</dbReference>
<dbReference type="InterPro" id="IPR008964">
    <property type="entry name" value="Invasin/intimin_cell_adhesion"/>
</dbReference>
<gene>
    <name evidence="3" type="ORF">J3P46_03290</name>
</gene>
<dbReference type="InterPro" id="IPR013783">
    <property type="entry name" value="Ig-like_fold"/>
</dbReference>
<evidence type="ECO:0000313" key="3">
    <source>
        <dbReference type="EMBL" id="QSX97005.1"/>
    </source>
</evidence>
<dbReference type="AlphaFoldDB" id="A0AAJ4MTP2"/>
<dbReference type="Proteomes" id="UP000662821">
    <property type="component" value="Chromosome"/>
</dbReference>
<sequence length="759" mass="76612">MATMRNVSGSNTYWSRVSNWLVLLALGALLAACGGGGGDPTIDGGSSGGTTGGVAATVTVSLLNAAGQPSNALSSTTPLTAKALVNDKNGVPISNAVVTFSADATLVSLSSTNGTALTDAKGYASITVSALNATVTGAGKLTATVAAGTATVSGEASYDIKAVQAAGAKMTLSLLSGTTASNSLTSSTPLTAKAQLTDLTGKPIIGALVAFATDNEMAVMAPSVGTALTDAAGVATVTLRPFNLWASGAATLRATSTVNGTVANSQVNYVLSSINLTSSNLIVSPTRIAAYGTSLVSVEVTAGNQLYMGSDAVVNFMSNCAVAGKATLTSGVPVINGKATAVYRDLGCGILDSVVAIVVGTNTAYVANLQVDPVIATSIQFSAVSPIGKSLVIKGQGGLSRTETATLTFRVLDTANRPLQGQEVTFEMINGPGITLNKQKDTTDANGEVVTTVNSGTTPTTFRVKASLASGVSTLSDSILVTTGLPVQTAFSLSVGKSNVEGWSYDSTVESPATTVTVLLADQAGNPVPDGTPVVFQSNLGAIGSANMGGCTTINGGCLVNFRSQNPRVATNPPATPCNDIKNGGTADSTWPGLATVCASTSDGSKTLFAKIAIFLSDSVPGSVILTNENGSVASLNRTEYDLGSRSASLPRTFRLLISDLHQNPMPSGSTVTITNAVNGQVSVLPASVQNIYPHNMLGVDDRAGNNIKGNQGSLHTVTINSMTPTNCVADVVNTFNVTVTTPLGNATSYPFRLTFSCP</sequence>